<dbReference type="Proteomes" id="UP000248659">
    <property type="component" value="Unassembled WGS sequence"/>
</dbReference>
<evidence type="ECO:0000313" key="2">
    <source>
        <dbReference type="Proteomes" id="UP000248659"/>
    </source>
</evidence>
<gene>
    <name evidence="1" type="ORF">BYZ73_02880</name>
</gene>
<accession>A0ABX9DMW7</accession>
<dbReference type="NCBIfam" id="NF004629">
    <property type="entry name" value="PRK05973.1"/>
    <property type="match status" value="1"/>
</dbReference>
<dbReference type="EMBL" id="MUAV01000003">
    <property type="protein sequence ID" value="RAP42633.1"/>
    <property type="molecule type" value="Genomic_DNA"/>
</dbReference>
<dbReference type="GO" id="GO:0004386">
    <property type="term" value="F:helicase activity"/>
    <property type="evidence" value="ECO:0007669"/>
    <property type="project" value="UniProtKB-KW"/>
</dbReference>
<proteinExistence type="predicted"/>
<protein>
    <submittedName>
        <fullName evidence="1">DNA helicase</fullName>
    </submittedName>
</protein>
<keyword evidence="2" id="KW-1185">Reference proteome</keyword>
<keyword evidence="1" id="KW-0067">ATP-binding</keyword>
<keyword evidence="1" id="KW-0347">Helicase</keyword>
<dbReference type="Gene3D" id="3.40.50.300">
    <property type="entry name" value="P-loop containing nucleotide triphosphate hydrolases"/>
    <property type="match status" value="1"/>
</dbReference>
<organism evidence="1 2">
    <name type="scientific">Rhodovulum viride</name>
    <dbReference type="NCBI Taxonomy" id="1231134"/>
    <lineage>
        <taxon>Bacteria</taxon>
        <taxon>Pseudomonadati</taxon>
        <taxon>Pseudomonadota</taxon>
        <taxon>Alphaproteobacteria</taxon>
        <taxon>Rhodobacterales</taxon>
        <taxon>Paracoccaceae</taxon>
        <taxon>Rhodovulum</taxon>
    </lineage>
</organism>
<comment type="caution">
    <text evidence="1">The sequence shown here is derived from an EMBL/GenBank/DDBJ whole genome shotgun (WGS) entry which is preliminary data.</text>
</comment>
<dbReference type="SUPFAM" id="SSF52540">
    <property type="entry name" value="P-loop containing nucleoside triphosphate hydrolases"/>
    <property type="match status" value="1"/>
</dbReference>
<reference evidence="1 2" key="1">
    <citation type="submission" date="2017-01" db="EMBL/GenBank/DDBJ databases">
        <title>Genome sequence of Rhodovulum viride JA756.</title>
        <authorList>
            <person name="Lakshmi K.V."/>
            <person name="Tushar L.D."/>
            <person name="Sasikala C."/>
            <person name="Venkataramana C."/>
        </authorList>
    </citation>
    <scope>NUCLEOTIDE SEQUENCE [LARGE SCALE GENOMIC DNA]</scope>
    <source>
        <strain evidence="1 2">JA756</strain>
    </source>
</reference>
<dbReference type="RefSeq" id="WP_112314836.1">
    <property type="nucleotide sequence ID" value="NZ_MUAV01000003.1"/>
</dbReference>
<name>A0ABX9DMW7_9RHOB</name>
<sequence>MRLSAPVYRLKRRARLLARKENIPLHEAQDRIAREEGFSGWSLLSSRLPEYAPAAPLLPRLADGDMLLIGARPGHGKTRLGLQLLLDARRAGRRAVFFTLEYTAREVLERMKPMDPQAAGPDLPEIVTSDGISAGFIFRYLEGAPRSTVAVVDYLQILDQQRSKPPLAEQLLLLQSLAQESGIVLGFISQIDRSFDPERSPVPDFGHIRAPNPVPRGIFTKACFLHAGEVRIGTVD</sequence>
<keyword evidence="1" id="KW-0378">Hydrolase</keyword>
<evidence type="ECO:0000313" key="1">
    <source>
        <dbReference type="EMBL" id="RAP42633.1"/>
    </source>
</evidence>
<dbReference type="InterPro" id="IPR027417">
    <property type="entry name" value="P-loop_NTPase"/>
</dbReference>
<keyword evidence="1" id="KW-0547">Nucleotide-binding</keyword>